<dbReference type="PANTHER" id="PTHR22948">
    <property type="entry name" value="TUDOR DOMAIN CONTAINING PROTEIN"/>
    <property type="match status" value="1"/>
</dbReference>
<dbReference type="InterPro" id="IPR050621">
    <property type="entry name" value="Tudor_domain_containing"/>
</dbReference>
<accession>A0ABP1PNX0</accession>
<keyword evidence="3" id="KW-1185">Reference proteome</keyword>
<dbReference type="Pfam" id="PF00567">
    <property type="entry name" value="TUDOR"/>
    <property type="match status" value="1"/>
</dbReference>
<sequence length="700" mass="81166">MEKPSTSYNIEPRKVIYCEDDYFEVNSEEYYHMKCDISLQPASQPPLPFNYSRFTEYLQLKSHIEFVNRTVEASTWLISPRLDYYTDEKLKDELAKIYGEMDETSTKFELIFKNYKIQRLEQLNEWMKVEAQLIKANEMEDGVTYAPYGSESMDEELRNHFTEDELANFRTISQKGCSSLEPFILPRKKAEIRGNKNREDTHAGPLNSKQIIIEKEVTTVLNQSPLGITRDKLILKCNERFRKIDKLPYSSSGGYALKLTSNEIKGVLSKNVLFTRDFQGGYLVFPSSLESVLLQDPKTILWNLKHRLLVVLNLSYGIIEVDECIDLCFNLFQIKRFQYRDWGFVNGVTFVKWLLDQWNTRDVEVIELSLSKNGGNTKYYLAVMTEERRKLVKQYSMKENSCTEVRPTKKSVIEKTGNKVKIASCNQLESNKLRPSAPTSLPSISSHPQNFNLSSPWSKNMPQSASKPPLLNYNPNATSISPQFVQLGDKVYEIQDEINPGLHEDCVVSILHSPTNFYLVRKGKWREVNRLLNSLCYYWNSKPNEMLPHPKFLQKNYICMAKTENAEEGEEDVYRVVILGKSNETYEVFCIDYGDVLTVRHDQLRFLPREYLTTLEAQAIQCSIYNVASQTKDNGNDIWNESACKFTRQLFNQTGCDTPIVKVHFKQRVYGNGIWLVKVSLPPNCMDFGEEIMKFVDNKK</sequence>
<dbReference type="Gene3D" id="2.30.30.140">
    <property type="match status" value="1"/>
</dbReference>
<comment type="caution">
    <text evidence="2">The sequence shown here is derived from an EMBL/GenBank/DDBJ whole genome shotgun (WGS) entry which is preliminary data.</text>
</comment>
<evidence type="ECO:0000259" key="1">
    <source>
        <dbReference type="SMART" id="SM00333"/>
    </source>
</evidence>
<proteinExistence type="predicted"/>
<feature type="domain" description="Tudor" evidence="1">
    <location>
        <begin position="551"/>
        <end position="612"/>
    </location>
</feature>
<dbReference type="SMART" id="SM00333">
    <property type="entry name" value="TUDOR"/>
    <property type="match status" value="1"/>
</dbReference>
<evidence type="ECO:0000313" key="2">
    <source>
        <dbReference type="EMBL" id="CAL8072309.1"/>
    </source>
</evidence>
<dbReference type="Proteomes" id="UP001642540">
    <property type="component" value="Unassembled WGS sequence"/>
</dbReference>
<dbReference type="InterPro" id="IPR035437">
    <property type="entry name" value="SNase_OB-fold_sf"/>
</dbReference>
<dbReference type="SUPFAM" id="SSF63748">
    <property type="entry name" value="Tudor/PWWP/MBT"/>
    <property type="match status" value="1"/>
</dbReference>
<dbReference type="EMBL" id="CAXLJM020000007">
    <property type="protein sequence ID" value="CAL8072309.1"/>
    <property type="molecule type" value="Genomic_DNA"/>
</dbReference>
<name>A0ABP1PNX0_9HEXA</name>
<protein>
    <recommendedName>
        <fullName evidence="1">Tudor domain-containing protein</fullName>
    </recommendedName>
</protein>
<organism evidence="2 3">
    <name type="scientific">Orchesella dallaii</name>
    <dbReference type="NCBI Taxonomy" id="48710"/>
    <lineage>
        <taxon>Eukaryota</taxon>
        <taxon>Metazoa</taxon>
        <taxon>Ecdysozoa</taxon>
        <taxon>Arthropoda</taxon>
        <taxon>Hexapoda</taxon>
        <taxon>Collembola</taxon>
        <taxon>Entomobryomorpha</taxon>
        <taxon>Entomobryoidea</taxon>
        <taxon>Orchesellidae</taxon>
        <taxon>Orchesellinae</taxon>
        <taxon>Orchesella</taxon>
    </lineage>
</organism>
<dbReference type="PANTHER" id="PTHR22948:SF76">
    <property type="entry name" value="FI20010P1-RELATED"/>
    <property type="match status" value="1"/>
</dbReference>
<gene>
    <name evidence="2" type="ORF">ODALV1_LOCUS2109</name>
</gene>
<evidence type="ECO:0000313" key="3">
    <source>
        <dbReference type="Proteomes" id="UP001642540"/>
    </source>
</evidence>
<reference evidence="2 3" key="1">
    <citation type="submission" date="2024-08" db="EMBL/GenBank/DDBJ databases">
        <authorList>
            <person name="Cucini C."/>
            <person name="Frati F."/>
        </authorList>
    </citation>
    <scope>NUCLEOTIDE SEQUENCE [LARGE SCALE GENOMIC DNA]</scope>
</reference>
<dbReference type="Gene3D" id="2.40.50.90">
    <property type="match status" value="1"/>
</dbReference>
<dbReference type="InterPro" id="IPR002999">
    <property type="entry name" value="Tudor"/>
</dbReference>